<name>A0ABN8R4N2_9CNID</name>
<proteinExistence type="predicted"/>
<reference evidence="4 5" key="1">
    <citation type="submission" date="2022-05" db="EMBL/GenBank/DDBJ databases">
        <authorList>
            <consortium name="Genoscope - CEA"/>
            <person name="William W."/>
        </authorList>
    </citation>
    <scope>NUCLEOTIDE SEQUENCE [LARGE SCALE GENOMIC DNA]</scope>
</reference>
<accession>A0ABN8R4N2</accession>
<evidence type="ECO:0000256" key="2">
    <source>
        <dbReference type="SAM" id="SignalP"/>
    </source>
</evidence>
<dbReference type="InterPro" id="IPR036056">
    <property type="entry name" value="Fibrinogen-like_C"/>
</dbReference>
<feature type="signal peptide" evidence="2">
    <location>
        <begin position="1"/>
        <end position="22"/>
    </location>
</feature>
<keyword evidence="2" id="KW-0732">Signal</keyword>
<keyword evidence="5" id="KW-1185">Reference proteome</keyword>
<dbReference type="PROSITE" id="PS50026">
    <property type="entry name" value="EGF_3"/>
    <property type="match status" value="1"/>
</dbReference>
<dbReference type="PROSITE" id="PS01186">
    <property type="entry name" value="EGF_2"/>
    <property type="match status" value="1"/>
</dbReference>
<dbReference type="EMBL" id="CALNXK010000184">
    <property type="protein sequence ID" value="CAH3173756.1"/>
    <property type="molecule type" value="Genomic_DNA"/>
</dbReference>
<keyword evidence="1" id="KW-0245">EGF-like domain</keyword>
<evidence type="ECO:0000256" key="1">
    <source>
        <dbReference type="PROSITE-ProRule" id="PRU00076"/>
    </source>
</evidence>
<dbReference type="InterPro" id="IPR000742">
    <property type="entry name" value="EGF"/>
</dbReference>
<evidence type="ECO:0000313" key="5">
    <source>
        <dbReference type="Proteomes" id="UP001159405"/>
    </source>
</evidence>
<dbReference type="SUPFAM" id="SSF56496">
    <property type="entry name" value="Fibrinogen C-terminal domain-like"/>
    <property type="match status" value="1"/>
</dbReference>
<feature type="chain" id="PRO_5045115785" description="EGF-like domain-containing protein" evidence="2">
    <location>
        <begin position="23"/>
        <end position="331"/>
    </location>
</feature>
<organism evidence="4 5">
    <name type="scientific">Porites lobata</name>
    <dbReference type="NCBI Taxonomy" id="104759"/>
    <lineage>
        <taxon>Eukaryota</taxon>
        <taxon>Metazoa</taxon>
        <taxon>Cnidaria</taxon>
        <taxon>Anthozoa</taxon>
        <taxon>Hexacorallia</taxon>
        <taxon>Scleractinia</taxon>
        <taxon>Fungiina</taxon>
        <taxon>Poritidae</taxon>
        <taxon>Porites</taxon>
    </lineage>
</organism>
<evidence type="ECO:0000313" key="4">
    <source>
        <dbReference type="EMBL" id="CAH3173756.1"/>
    </source>
</evidence>
<comment type="caution">
    <text evidence="4">The sequence shown here is derived from an EMBL/GenBank/DDBJ whole genome shotgun (WGS) entry which is preliminary data.</text>
</comment>
<sequence length="331" mass="38527">MALAKYFLFISLFFYISSLTSTANCQRRCELSTRSNGEMAMKNRGIKGQSFKNHALSNAYDCHVKHFLERCKCQAFQMRENLCELLDEDRFSSPEDFLEEEGYEYFDMNREYVDQVTNESCLLIPSTCAYGGTCTELRDNVKYKFNCTCAMGYFGRATSCKEFLQRDDGTDPSGVYQLFDPTNNSVYEVFCDFTSEKGFVLTLIESFSFRYNDEFKDKAFYEDHPLNQEAFTWNKFRLSLPRMNATVKHSTHVRATCNFNTEELKYEDYLRAKLSDIDLMRSRCPCTSLSEGAVKFPGGEDNFGWYKARNPVHRCVESNDSTTQWWLGVQY</sequence>
<evidence type="ECO:0000259" key="3">
    <source>
        <dbReference type="PROSITE" id="PS50026"/>
    </source>
</evidence>
<comment type="caution">
    <text evidence="1">Lacks conserved residue(s) required for the propagation of feature annotation.</text>
</comment>
<dbReference type="Proteomes" id="UP001159405">
    <property type="component" value="Unassembled WGS sequence"/>
</dbReference>
<gene>
    <name evidence="4" type="ORF">PLOB_00014328</name>
</gene>
<protein>
    <recommendedName>
        <fullName evidence="3">EGF-like domain-containing protein</fullName>
    </recommendedName>
</protein>
<feature type="domain" description="EGF-like" evidence="3">
    <location>
        <begin position="117"/>
        <end position="161"/>
    </location>
</feature>